<dbReference type="Gene3D" id="1.10.10.10">
    <property type="entry name" value="Winged helix-like DNA-binding domain superfamily/Winged helix DNA-binding domain"/>
    <property type="match status" value="1"/>
</dbReference>
<proteinExistence type="inferred from homology"/>
<name>A0A242AA35_9ENTE</name>
<protein>
    <recommendedName>
        <fullName evidence="5">HTH lysR-type domain-containing protein</fullName>
    </recommendedName>
</protein>
<evidence type="ECO:0000313" key="7">
    <source>
        <dbReference type="Proteomes" id="UP000195043"/>
    </source>
</evidence>
<evidence type="ECO:0000256" key="1">
    <source>
        <dbReference type="ARBA" id="ARBA00009437"/>
    </source>
</evidence>
<dbReference type="GO" id="GO:0003677">
    <property type="term" value="F:DNA binding"/>
    <property type="evidence" value="ECO:0007669"/>
    <property type="project" value="UniProtKB-KW"/>
</dbReference>
<dbReference type="InterPro" id="IPR036388">
    <property type="entry name" value="WH-like_DNA-bd_sf"/>
</dbReference>
<dbReference type="PRINTS" id="PR00039">
    <property type="entry name" value="HTHLYSR"/>
</dbReference>
<dbReference type="InterPro" id="IPR005119">
    <property type="entry name" value="LysR_subst-bd"/>
</dbReference>
<dbReference type="SUPFAM" id="SSF46785">
    <property type="entry name" value="Winged helix' DNA-binding domain"/>
    <property type="match status" value="1"/>
</dbReference>
<keyword evidence="2" id="KW-0805">Transcription regulation</keyword>
<evidence type="ECO:0000256" key="4">
    <source>
        <dbReference type="ARBA" id="ARBA00023163"/>
    </source>
</evidence>
<comment type="similarity">
    <text evidence="1">Belongs to the LysR transcriptional regulatory family.</text>
</comment>
<dbReference type="FunFam" id="1.10.10.10:FF:000001">
    <property type="entry name" value="LysR family transcriptional regulator"/>
    <property type="match status" value="1"/>
</dbReference>
<comment type="caution">
    <text evidence="6">The sequence shown here is derived from an EMBL/GenBank/DDBJ whole genome shotgun (WGS) entry which is preliminary data.</text>
</comment>
<dbReference type="STRING" id="1834191.A5886_002995"/>
<dbReference type="Pfam" id="PF00126">
    <property type="entry name" value="HTH_1"/>
    <property type="match status" value="1"/>
</dbReference>
<dbReference type="PANTHER" id="PTHR30346:SF28">
    <property type="entry name" value="HTH-TYPE TRANSCRIPTIONAL REGULATOR CYNR"/>
    <property type="match status" value="1"/>
</dbReference>
<dbReference type="InterPro" id="IPR036390">
    <property type="entry name" value="WH_DNA-bd_sf"/>
</dbReference>
<dbReference type="GO" id="GO:0003700">
    <property type="term" value="F:DNA-binding transcription factor activity"/>
    <property type="evidence" value="ECO:0007669"/>
    <property type="project" value="InterPro"/>
</dbReference>
<evidence type="ECO:0000259" key="5">
    <source>
        <dbReference type="PROSITE" id="PS50931"/>
    </source>
</evidence>
<accession>A0A242AA35</accession>
<dbReference type="PROSITE" id="PS50931">
    <property type="entry name" value="HTH_LYSR"/>
    <property type="match status" value="1"/>
</dbReference>
<dbReference type="CDD" id="cd05466">
    <property type="entry name" value="PBP2_LTTR_substrate"/>
    <property type="match status" value="1"/>
</dbReference>
<dbReference type="RefSeq" id="WP_086275849.1">
    <property type="nucleotide sequence ID" value="NZ_NGKU01000001.1"/>
</dbReference>
<feature type="domain" description="HTH lysR-type" evidence="5">
    <location>
        <begin position="1"/>
        <end position="58"/>
    </location>
</feature>
<dbReference type="OrthoDB" id="9803735at2"/>
<sequence length="293" mass="33063">MEIRLLRYFWTVAQEGNISRAAKLLNITQPTLSRQIRELEENLGVPLFRREKNQLYLLPDGLFLKERAEELILLSDKLDQNFAERKQAQLEGVMTIGSVEADNSDTVAMMLEEMVKDYPKVTFNLVTGTSDDISDKLDKGLLDLAVLLEPASLTNVHVLKLPREETWGFLVSKDWPIASKNQLTPADIQGLPLLCSNREEVQRLLASWAGVPLVQLSIVGHFNLLFNTLPLVEHNVGIALTIEGAVTKRAADHTVFIPMEPAIQTNCLLVWKERMQTPAVQEIITRFKHAFKA</sequence>
<evidence type="ECO:0000256" key="3">
    <source>
        <dbReference type="ARBA" id="ARBA00023125"/>
    </source>
</evidence>
<gene>
    <name evidence="6" type="ORF">A5886_002995</name>
</gene>
<dbReference type="Gene3D" id="3.40.190.290">
    <property type="match status" value="1"/>
</dbReference>
<evidence type="ECO:0000256" key="2">
    <source>
        <dbReference type="ARBA" id="ARBA00023015"/>
    </source>
</evidence>
<dbReference type="GO" id="GO:0032993">
    <property type="term" value="C:protein-DNA complex"/>
    <property type="evidence" value="ECO:0007669"/>
    <property type="project" value="TreeGrafter"/>
</dbReference>
<keyword evidence="7" id="KW-1185">Reference proteome</keyword>
<keyword evidence="3" id="KW-0238">DNA-binding</keyword>
<dbReference type="Pfam" id="PF03466">
    <property type="entry name" value="LysR_substrate"/>
    <property type="match status" value="1"/>
</dbReference>
<organism evidence="6 7">
    <name type="scientific">Candidatus Enterococcus testudinis</name>
    <dbReference type="NCBI Taxonomy" id="1834191"/>
    <lineage>
        <taxon>Bacteria</taxon>
        <taxon>Bacillati</taxon>
        <taxon>Bacillota</taxon>
        <taxon>Bacilli</taxon>
        <taxon>Lactobacillales</taxon>
        <taxon>Enterococcaceae</taxon>
        <taxon>Enterococcus</taxon>
    </lineage>
</organism>
<dbReference type="AlphaFoldDB" id="A0A242AA35"/>
<evidence type="ECO:0000313" key="6">
    <source>
        <dbReference type="EMBL" id="OTN77894.1"/>
    </source>
</evidence>
<dbReference type="SUPFAM" id="SSF53850">
    <property type="entry name" value="Periplasmic binding protein-like II"/>
    <property type="match status" value="1"/>
</dbReference>
<reference evidence="6 7" key="1">
    <citation type="submission" date="2017-05" db="EMBL/GenBank/DDBJ databases">
        <title>The Genome Sequence of Enterococcus sp. 8G7_MSG3316.</title>
        <authorList>
            <consortium name="The Broad Institute Genomics Platform"/>
            <consortium name="The Broad Institute Genomic Center for Infectious Diseases"/>
            <person name="Earl A."/>
            <person name="Manson A."/>
            <person name="Schwartman J."/>
            <person name="Gilmore M."/>
            <person name="Abouelleil A."/>
            <person name="Cao P."/>
            <person name="Chapman S."/>
            <person name="Cusick C."/>
            <person name="Shea T."/>
            <person name="Young S."/>
            <person name="Neafsey D."/>
            <person name="Nusbaum C."/>
            <person name="Birren B."/>
        </authorList>
    </citation>
    <scope>NUCLEOTIDE SEQUENCE [LARGE SCALE GENOMIC DNA]</scope>
    <source>
        <strain evidence="6 7">8G7_MSG3316</strain>
    </source>
</reference>
<dbReference type="EMBL" id="NGKU01000001">
    <property type="protein sequence ID" value="OTN77894.1"/>
    <property type="molecule type" value="Genomic_DNA"/>
</dbReference>
<keyword evidence="4" id="KW-0804">Transcription</keyword>
<dbReference type="InterPro" id="IPR000847">
    <property type="entry name" value="LysR_HTH_N"/>
</dbReference>
<dbReference type="PANTHER" id="PTHR30346">
    <property type="entry name" value="TRANSCRIPTIONAL DUAL REGULATOR HCAR-RELATED"/>
    <property type="match status" value="1"/>
</dbReference>
<dbReference type="Proteomes" id="UP000195043">
    <property type="component" value="Unassembled WGS sequence"/>
</dbReference>